<gene>
    <name evidence="1" type="ORF">F0L68_35040</name>
</gene>
<evidence type="ECO:0000313" key="1">
    <source>
        <dbReference type="EMBL" id="KAA2252538.1"/>
    </source>
</evidence>
<dbReference type="EMBL" id="VUOB01000074">
    <property type="protein sequence ID" value="KAA2252538.1"/>
    <property type="molecule type" value="Genomic_DNA"/>
</dbReference>
<accession>A0A5B2WNH9</accession>
<evidence type="ECO:0000313" key="2">
    <source>
        <dbReference type="Proteomes" id="UP000323454"/>
    </source>
</evidence>
<keyword evidence="2" id="KW-1185">Reference proteome</keyword>
<dbReference type="Gene3D" id="3.30.565.10">
    <property type="entry name" value="Histidine kinase-like ATPase, C-terminal domain"/>
    <property type="match status" value="1"/>
</dbReference>
<dbReference type="AlphaFoldDB" id="A0A5B2WNH9"/>
<dbReference type="OrthoDB" id="3694612at2"/>
<sequence>MIVPSSRHNNLEPSSPMWDVEIRVRANPEHLSTVRVVAGDLAMRADFDLDAVEDLKLAVDQVCSTLVGLAVAESDLTCRFEVAESEIRVSATAVSAGEARPEDDKFGWRVLTSLTDSAQVVQLGEADPGKNGVRVEFVKTPSMAVNG</sequence>
<dbReference type="Proteomes" id="UP000323454">
    <property type="component" value="Unassembled WGS sequence"/>
</dbReference>
<comment type="caution">
    <text evidence="1">The sequence shown here is derived from an EMBL/GenBank/DDBJ whole genome shotgun (WGS) entry which is preliminary data.</text>
</comment>
<organism evidence="1 2">
    <name type="scientific">Solihabitans fulvus</name>
    <dbReference type="NCBI Taxonomy" id="1892852"/>
    <lineage>
        <taxon>Bacteria</taxon>
        <taxon>Bacillati</taxon>
        <taxon>Actinomycetota</taxon>
        <taxon>Actinomycetes</taxon>
        <taxon>Pseudonocardiales</taxon>
        <taxon>Pseudonocardiaceae</taxon>
        <taxon>Solihabitans</taxon>
    </lineage>
</organism>
<name>A0A5B2WNH9_9PSEU</name>
<reference evidence="1 2" key="1">
    <citation type="submission" date="2019-09" db="EMBL/GenBank/DDBJ databases">
        <title>Goodfellowia gen. nov., a new genus of the Pseudonocardineae related to Actinoalloteichus, containing Goodfellowia coeruleoviolacea gen. nov., comb. nov. gen. nov., comb. nov.</title>
        <authorList>
            <person name="Labeda D."/>
        </authorList>
    </citation>
    <scope>NUCLEOTIDE SEQUENCE [LARGE SCALE GENOMIC DNA]</scope>
    <source>
        <strain evidence="1 2">AN110305</strain>
    </source>
</reference>
<dbReference type="InterPro" id="IPR036890">
    <property type="entry name" value="HATPase_C_sf"/>
</dbReference>
<protein>
    <submittedName>
        <fullName evidence="1">Anti-sigma factor</fullName>
    </submittedName>
</protein>
<dbReference type="RefSeq" id="WP_149854194.1">
    <property type="nucleotide sequence ID" value="NZ_VUOB01000074.1"/>
</dbReference>
<reference evidence="1 2" key="2">
    <citation type="submission" date="2019-09" db="EMBL/GenBank/DDBJ databases">
        <authorList>
            <person name="Jin C."/>
        </authorList>
    </citation>
    <scope>NUCLEOTIDE SEQUENCE [LARGE SCALE GENOMIC DNA]</scope>
    <source>
        <strain evidence="1 2">AN110305</strain>
    </source>
</reference>
<proteinExistence type="predicted"/>